<feature type="signal peptide" evidence="2">
    <location>
        <begin position="1"/>
        <end position="19"/>
    </location>
</feature>
<evidence type="ECO:0000256" key="2">
    <source>
        <dbReference type="SAM" id="SignalP"/>
    </source>
</evidence>
<protein>
    <submittedName>
        <fullName evidence="3">GDSL-like Lipase/Acylhydrolase family protein</fullName>
    </submittedName>
</protein>
<organism evidence="3 4">
    <name type="scientific">Sphingomonas jatrophae</name>
    <dbReference type="NCBI Taxonomy" id="1166337"/>
    <lineage>
        <taxon>Bacteria</taxon>
        <taxon>Pseudomonadati</taxon>
        <taxon>Pseudomonadota</taxon>
        <taxon>Alphaproteobacteria</taxon>
        <taxon>Sphingomonadales</taxon>
        <taxon>Sphingomonadaceae</taxon>
        <taxon>Sphingomonas</taxon>
    </lineage>
</organism>
<evidence type="ECO:0000256" key="1">
    <source>
        <dbReference type="SAM" id="MobiDB-lite"/>
    </source>
</evidence>
<dbReference type="SUPFAM" id="SSF52266">
    <property type="entry name" value="SGNH hydrolase"/>
    <property type="match status" value="1"/>
</dbReference>
<keyword evidence="4" id="KW-1185">Reference proteome</keyword>
<dbReference type="AlphaFoldDB" id="A0A1I6MAH9"/>
<keyword evidence="3" id="KW-0378">Hydrolase</keyword>
<reference evidence="3 4" key="1">
    <citation type="submission" date="2016-10" db="EMBL/GenBank/DDBJ databases">
        <authorList>
            <person name="de Groot N.N."/>
        </authorList>
    </citation>
    <scope>NUCLEOTIDE SEQUENCE [LARGE SCALE GENOMIC DNA]</scope>
    <source>
        <strain evidence="3 4">S5-249</strain>
    </source>
</reference>
<dbReference type="GO" id="GO:0016788">
    <property type="term" value="F:hydrolase activity, acting on ester bonds"/>
    <property type="evidence" value="ECO:0007669"/>
    <property type="project" value="UniProtKB-ARBA"/>
</dbReference>
<dbReference type="EMBL" id="FOZG01000003">
    <property type="protein sequence ID" value="SFS12719.1"/>
    <property type="molecule type" value="Genomic_DNA"/>
</dbReference>
<keyword evidence="2" id="KW-0732">Signal</keyword>
<name>A0A1I6MAH9_9SPHN</name>
<dbReference type="Gene3D" id="3.40.50.1110">
    <property type="entry name" value="SGNH hydrolase"/>
    <property type="match status" value="3"/>
</dbReference>
<feature type="region of interest" description="Disordered" evidence="1">
    <location>
        <begin position="356"/>
        <end position="380"/>
    </location>
</feature>
<feature type="chain" id="PRO_5011796946" evidence="2">
    <location>
        <begin position="20"/>
        <end position="454"/>
    </location>
</feature>
<feature type="compositionally biased region" description="Pro residues" evidence="1">
    <location>
        <begin position="363"/>
        <end position="377"/>
    </location>
</feature>
<dbReference type="RefSeq" id="WP_242653570.1">
    <property type="nucleotide sequence ID" value="NZ_FOZG01000003.1"/>
</dbReference>
<evidence type="ECO:0000313" key="3">
    <source>
        <dbReference type="EMBL" id="SFS12719.1"/>
    </source>
</evidence>
<sequence length="454" mass="47179">MKRAIPLLAAAALAAPAAAAPCTGPACNLDLLRPVLARVAAARGARGSRPVHILQIGDSHTAGDAVTGGWRELLQARGGSGGRGVLAAGRPYDGYLTRGVTASMSPGWSIAAGFGRGSASPRPAIGVSGFSLTSTRPGATLGLVAEPNMMFNRVTICALANPQAGALILRVGNEPEQRLDFDSPTARPECRTVETSAPQSQLQVTAEDDPVTITSWATFRDDGGAVLSNVGIVGSQLVHFGRADDAVVAEELRAYRPDMIVLAFGTNEGFTPTFNAFSYEVTLRTQIGRLRRLAGNVPILLLGAPDALTRNTALQANAPGAPLDCRVSYRPAVAAAPPPAADPFADAIAGFAMQARAEGEAPAAPPPAQPAPTPPSSRPLFAPPALAQVRAIQRKIAGELRVAYWDWQARMGGGCAAAKWVADGRMRGDFIHFKSQGGRDIARLLQADLDAAAR</sequence>
<dbReference type="STRING" id="1166337.SAMN05192580_3796"/>
<gene>
    <name evidence="3" type="ORF">SAMN05192580_3796</name>
</gene>
<dbReference type="Proteomes" id="UP000198824">
    <property type="component" value="Unassembled WGS sequence"/>
</dbReference>
<proteinExistence type="predicted"/>
<evidence type="ECO:0000313" key="4">
    <source>
        <dbReference type="Proteomes" id="UP000198824"/>
    </source>
</evidence>
<dbReference type="InterPro" id="IPR036514">
    <property type="entry name" value="SGNH_hydro_sf"/>
</dbReference>
<accession>A0A1I6MAH9</accession>